<dbReference type="PANTHER" id="PTHR13018:SF83">
    <property type="entry name" value="RRM DOMAIN-CONTAINING PROTEIN"/>
    <property type="match status" value="1"/>
</dbReference>
<feature type="transmembrane region" description="Helical" evidence="3">
    <location>
        <begin position="56"/>
        <end position="77"/>
    </location>
</feature>
<comment type="caution">
    <text evidence="4">The sequence shown here is derived from an EMBL/GenBank/DDBJ whole genome shotgun (WGS) entry which is preliminary data.</text>
</comment>
<evidence type="ECO:0000256" key="3">
    <source>
        <dbReference type="SAM" id="Phobius"/>
    </source>
</evidence>
<keyword evidence="3" id="KW-0472">Membrane</keyword>
<dbReference type="AlphaFoldDB" id="A0A0V0QND9"/>
<evidence type="ECO:0000256" key="2">
    <source>
        <dbReference type="SAM" id="MobiDB-lite"/>
    </source>
</evidence>
<dbReference type="Proteomes" id="UP000054937">
    <property type="component" value="Unassembled WGS sequence"/>
</dbReference>
<feature type="transmembrane region" description="Helical" evidence="3">
    <location>
        <begin position="121"/>
        <end position="140"/>
    </location>
</feature>
<evidence type="ECO:0000256" key="1">
    <source>
        <dbReference type="SAM" id="Coils"/>
    </source>
</evidence>
<evidence type="ECO:0008006" key="6">
    <source>
        <dbReference type="Google" id="ProtNLM"/>
    </source>
</evidence>
<organism evidence="4 5">
    <name type="scientific">Pseudocohnilembus persalinus</name>
    <name type="common">Ciliate</name>
    <dbReference type="NCBI Taxonomy" id="266149"/>
    <lineage>
        <taxon>Eukaryota</taxon>
        <taxon>Sar</taxon>
        <taxon>Alveolata</taxon>
        <taxon>Ciliophora</taxon>
        <taxon>Intramacronucleata</taxon>
        <taxon>Oligohymenophorea</taxon>
        <taxon>Scuticociliatia</taxon>
        <taxon>Philasterida</taxon>
        <taxon>Pseudocohnilembidae</taxon>
        <taxon>Pseudocohnilembus</taxon>
    </lineage>
</organism>
<protein>
    <recommendedName>
        <fullName evidence="6">CSC1/OSCA1-like cytosolic domain-containing protein</fullName>
    </recommendedName>
</protein>
<accession>A0A0V0QND9</accession>
<dbReference type="EMBL" id="LDAU01000126">
    <property type="protein sequence ID" value="KRX03774.1"/>
    <property type="molecule type" value="Genomic_DNA"/>
</dbReference>
<dbReference type="InterPro" id="IPR045122">
    <property type="entry name" value="Csc1-like"/>
</dbReference>
<feature type="transmembrane region" description="Helical" evidence="3">
    <location>
        <begin position="320"/>
        <end position="342"/>
    </location>
</feature>
<feature type="transmembrane region" description="Helical" evidence="3">
    <location>
        <begin position="437"/>
        <end position="463"/>
    </location>
</feature>
<proteinExistence type="predicted"/>
<feature type="region of interest" description="Disordered" evidence="2">
    <location>
        <begin position="640"/>
        <end position="664"/>
    </location>
</feature>
<feature type="transmembrane region" description="Helical" evidence="3">
    <location>
        <begin position="517"/>
        <end position="535"/>
    </location>
</feature>
<sequence length="753" mass="88619">MDYDPDQMPSSFEEAVKHQNYCKCCARVSDRQPLPMCTSLNNLAHLGPGYPLYFDYIKFCIVLLLCQLLTSGAYSLFTNYFKGDDCVNDGEITNVYDQCNKDWITMFSIGNKRSKENLIDIQNYVDLGCLLIMIIFFQFFRKYIKTIDIKYDILDINPKDYTIWIQNIPKNFQAKNDSYEEDIREFIEQSIFRGDNEYQPGRTVATIDKEIQQIQDQIDTHLNKFYDGKGIEQLSKQFSGNAFISFYNSHAKQQCLEKYGDENLISNIFSGHKKIKYYNNTLRIRNAPDIKFYFYNSFERQQSKTFYAISSIKKIAFGQFLVSTILISVIDLLMPSTSILGLDSASQGDYTNYGNTFRSQGLSFKITVIIIGDTFIPFLAELTDIKNIFKRMKRTYYQLRQYNKQPILITQDKLNKIFEQPDFHIVFRYTIILKTMFLVSFYASLVPMGLAWGLLNMILTYWIDKYNLLRRRSVKDNLSVELAVEMAEMLEYSFIFYTVGNLLTNISILKTEDFDNLITYIGSLSFIIAVAHVILPMQKLNNWLFKFPENPPNEQNYEDAMKLFITDYTRENPSTKQLGRKLLFRKLELIKQDINKKQTYLDLHYQQQSRKSLTMIQSYRVSVLKPSRFDLDKKYEQKRKGNLKKNSNDDVYMENSQESSSGSEFDIYEQTKQQQLIQSRQNRIFNSKQDPLKQQQKMKPIELLQQQSTEYQQNTNNLKVNNNNIIQEQEQISDLESNASYKQRQNLKPNRQF</sequence>
<keyword evidence="1" id="KW-0175">Coiled coil</keyword>
<reference evidence="4 5" key="1">
    <citation type="journal article" date="2015" name="Sci. Rep.">
        <title>Genome of the facultative scuticociliatosis pathogen Pseudocohnilembus persalinus provides insight into its virulence through horizontal gene transfer.</title>
        <authorList>
            <person name="Xiong J."/>
            <person name="Wang G."/>
            <person name="Cheng J."/>
            <person name="Tian M."/>
            <person name="Pan X."/>
            <person name="Warren A."/>
            <person name="Jiang C."/>
            <person name="Yuan D."/>
            <person name="Miao W."/>
        </authorList>
    </citation>
    <scope>NUCLEOTIDE SEQUENCE [LARGE SCALE GENOMIC DNA]</scope>
    <source>
        <strain evidence="4">36N120E</strain>
    </source>
</reference>
<keyword evidence="5" id="KW-1185">Reference proteome</keyword>
<keyword evidence="3" id="KW-0812">Transmembrane</keyword>
<evidence type="ECO:0000313" key="4">
    <source>
        <dbReference type="EMBL" id="KRX03774.1"/>
    </source>
</evidence>
<feature type="compositionally biased region" description="Polar residues" evidence="2">
    <location>
        <begin position="654"/>
        <end position="663"/>
    </location>
</feature>
<keyword evidence="3" id="KW-1133">Transmembrane helix</keyword>
<dbReference type="PANTHER" id="PTHR13018">
    <property type="entry name" value="PROBABLE MEMBRANE PROTEIN DUF221-RELATED"/>
    <property type="match status" value="1"/>
</dbReference>
<evidence type="ECO:0000313" key="5">
    <source>
        <dbReference type="Proteomes" id="UP000054937"/>
    </source>
</evidence>
<name>A0A0V0QND9_PSEPJ</name>
<dbReference type="GO" id="GO:0005886">
    <property type="term" value="C:plasma membrane"/>
    <property type="evidence" value="ECO:0007669"/>
    <property type="project" value="TreeGrafter"/>
</dbReference>
<dbReference type="OMA" id="NWITILT"/>
<feature type="transmembrane region" description="Helical" evidence="3">
    <location>
        <begin position="362"/>
        <end position="383"/>
    </location>
</feature>
<dbReference type="OrthoDB" id="322784at2759"/>
<dbReference type="InParanoid" id="A0A0V0QND9"/>
<feature type="coiled-coil region" evidence="1">
    <location>
        <begin position="701"/>
        <end position="738"/>
    </location>
</feature>
<dbReference type="GO" id="GO:0005227">
    <property type="term" value="F:calcium-activated cation channel activity"/>
    <property type="evidence" value="ECO:0007669"/>
    <property type="project" value="InterPro"/>
</dbReference>
<gene>
    <name evidence="4" type="ORF">PPERSA_04282</name>
</gene>